<keyword evidence="4 9" id="KW-0489">Methyltransferase</keyword>
<dbReference type="Gene3D" id="3.40.1010.10">
    <property type="entry name" value="Cobalt-precorrin-4 Transmethylase, Domain 1"/>
    <property type="match status" value="1"/>
</dbReference>
<dbReference type="GO" id="GO:0032259">
    <property type="term" value="P:methylation"/>
    <property type="evidence" value="ECO:0007669"/>
    <property type="project" value="UniProtKB-KW"/>
</dbReference>
<sequence>MASQGRLYGIGIGPGDTQLLTLKSVEVLNSVDVIFTPRSAPKRNSIARKIIEPALKGKAQIIELTFPMTKDKGELESHWSTAAAEVAGILREGKNAAFVTLGDPFFYSTYIYLYNKLKEEYPEADIITLPGISSAFASASAAGVPIAIGDEKLAIIPLPRDTAAIRPYLEMFDTVIILKVGEKLRGLIDVLTELGLQDNAVLVQKVSQKGSERIITGLSGLSEAELDEVGYLSTVMVKKNM</sequence>
<dbReference type="CDD" id="cd11645">
    <property type="entry name" value="Precorrin_2_C20_MT"/>
    <property type="match status" value="1"/>
</dbReference>
<proteinExistence type="inferred from homology"/>
<evidence type="ECO:0000256" key="2">
    <source>
        <dbReference type="ARBA" id="ARBA00005879"/>
    </source>
</evidence>
<comment type="caution">
    <text evidence="9">The sequence shown here is derived from an EMBL/GenBank/DDBJ whole genome shotgun (WGS) entry which is preliminary data.</text>
</comment>
<evidence type="ECO:0000256" key="7">
    <source>
        <dbReference type="PIRNR" id="PIRNR036427"/>
    </source>
</evidence>
<dbReference type="PANTHER" id="PTHR43467:SF2">
    <property type="entry name" value="COBALT-PRECORRIN-2 C(20)-METHYLTRANSFERASE"/>
    <property type="match status" value="1"/>
</dbReference>
<dbReference type="Proteomes" id="UP000230956">
    <property type="component" value="Unassembled WGS sequence"/>
</dbReference>
<dbReference type="PANTHER" id="PTHR43467">
    <property type="entry name" value="COBALT-PRECORRIN-2 C(20)-METHYLTRANSFERASE"/>
    <property type="match status" value="1"/>
</dbReference>
<keyword evidence="3" id="KW-0169">Cobalamin biosynthesis</keyword>
<evidence type="ECO:0000256" key="1">
    <source>
        <dbReference type="ARBA" id="ARBA00004953"/>
    </source>
</evidence>
<dbReference type="GO" id="GO:0009236">
    <property type="term" value="P:cobalamin biosynthetic process"/>
    <property type="evidence" value="ECO:0007669"/>
    <property type="project" value="UniProtKB-UniRule"/>
</dbReference>
<dbReference type="Pfam" id="PF00590">
    <property type="entry name" value="TP_methylase"/>
    <property type="match status" value="1"/>
</dbReference>
<organism evidence="9 10">
    <name type="scientific">Candidatus Aquicultor secundus</name>
    <dbReference type="NCBI Taxonomy" id="1973895"/>
    <lineage>
        <taxon>Bacteria</taxon>
        <taxon>Bacillati</taxon>
        <taxon>Actinomycetota</taxon>
        <taxon>Candidatus Aquicultoria</taxon>
        <taxon>Candidatus Aquicultorales</taxon>
        <taxon>Candidatus Aquicultoraceae</taxon>
        <taxon>Candidatus Aquicultor</taxon>
    </lineage>
</organism>
<dbReference type="UniPathway" id="UPA00148"/>
<dbReference type="Gene3D" id="3.30.950.10">
    <property type="entry name" value="Methyltransferase, Cobalt-precorrin-4 Transmethylase, Domain 2"/>
    <property type="match status" value="1"/>
</dbReference>
<dbReference type="InterPro" id="IPR000878">
    <property type="entry name" value="4pyrrol_Mease"/>
</dbReference>
<dbReference type="RefSeq" id="WP_286679236.1">
    <property type="nucleotide sequence ID" value="NZ_MNXI01000138.1"/>
</dbReference>
<dbReference type="InterPro" id="IPR035996">
    <property type="entry name" value="4pyrrol_Methylase_sf"/>
</dbReference>
<keyword evidence="5 9" id="KW-0808">Transferase</keyword>
<dbReference type="AlphaFoldDB" id="A0A2M7TB90"/>
<protein>
    <submittedName>
        <fullName evidence="9">Precorrin-2 C(20)-methyltransferase</fullName>
    </submittedName>
</protein>
<keyword evidence="6" id="KW-0949">S-adenosyl-L-methionine</keyword>
<comment type="similarity">
    <text evidence="2 7">Belongs to the precorrin methyltransferase family.</text>
</comment>
<evidence type="ECO:0000256" key="5">
    <source>
        <dbReference type="ARBA" id="ARBA00022679"/>
    </source>
</evidence>
<comment type="pathway">
    <text evidence="1">Cofactor biosynthesis; adenosylcobalamin biosynthesis.</text>
</comment>
<reference evidence="10" key="1">
    <citation type="submission" date="2017-09" db="EMBL/GenBank/DDBJ databases">
        <title>Depth-based differentiation of microbial function through sediment-hosted aquifers and enrichment of novel symbionts in the deep terrestrial subsurface.</title>
        <authorList>
            <person name="Probst A.J."/>
            <person name="Ladd B."/>
            <person name="Jarett J.K."/>
            <person name="Geller-Mcgrath D.E."/>
            <person name="Sieber C.M.K."/>
            <person name="Emerson J.B."/>
            <person name="Anantharaman K."/>
            <person name="Thomas B.C."/>
            <person name="Malmstrom R."/>
            <person name="Stieglmeier M."/>
            <person name="Klingl A."/>
            <person name="Woyke T."/>
            <person name="Ryan C.M."/>
            <person name="Banfield J.F."/>
        </authorList>
    </citation>
    <scope>NUCLEOTIDE SEQUENCE [LARGE SCALE GENOMIC DNA]</scope>
</reference>
<dbReference type="InterPro" id="IPR006364">
    <property type="entry name" value="CobI/CbiL/CobIJ_dom"/>
</dbReference>
<evidence type="ECO:0000313" key="10">
    <source>
        <dbReference type="Proteomes" id="UP000230956"/>
    </source>
</evidence>
<accession>A0A2M7TB90</accession>
<evidence type="ECO:0000256" key="4">
    <source>
        <dbReference type="ARBA" id="ARBA00022603"/>
    </source>
</evidence>
<dbReference type="EMBL" id="PFNG01000017">
    <property type="protein sequence ID" value="PIZ42356.1"/>
    <property type="molecule type" value="Genomic_DNA"/>
</dbReference>
<dbReference type="InterPro" id="IPR014777">
    <property type="entry name" value="4pyrrole_Mease_sub1"/>
</dbReference>
<evidence type="ECO:0000259" key="8">
    <source>
        <dbReference type="Pfam" id="PF00590"/>
    </source>
</evidence>
<feature type="domain" description="Tetrapyrrole methylase" evidence="8">
    <location>
        <begin position="6"/>
        <end position="217"/>
    </location>
</feature>
<dbReference type="NCBIfam" id="TIGR01467">
    <property type="entry name" value="cobI_cbiL"/>
    <property type="match status" value="1"/>
</dbReference>
<gene>
    <name evidence="9" type="primary">cobI</name>
    <name evidence="9" type="ORF">COY37_00555</name>
</gene>
<dbReference type="GO" id="GO:0030788">
    <property type="term" value="F:precorrin-2 C20-methyltransferase activity"/>
    <property type="evidence" value="ECO:0007669"/>
    <property type="project" value="InterPro"/>
</dbReference>
<evidence type="ECO:0000256" key="3">
    <source>
        <dbReference type="ARBA" id="ARBA00022573"/>
    </source>
</evidence>
<name>A0A2M7TB90_9ACTN</name>
<dbReference type="SUPFAM" id="SSF53790">
    <property type="entry name" value="Tetrapyrrole methylase"/>
    <property type="match status" value="1"/>
</dbReference>
<evidence type="ECO:0000256" key="6">
    <source>
        <dbReference type="ARBA" id="ARBA00022691"/>
    </source>
</evidence>
<dbReference type="InterPro" id="IPR012382">
    <property type="entry name" value="CobI/CbiL"/>
</dbReference>
<evidence type="ECO:0000313" key="9">
    <source>
        <dbReference type="EMBL" id="PIZ42356.1"/>
    </source>
</evidence>
<dbReference type="InterPro" id="IPR014776">
    <property type="entry name" value="4pyrrole_Mease_sub2"/>
</dbReference>
<dbReference type="PIRSF" id="PIRSF036427">
    <property type="entry name" value="Precrrn-2_mtase"/>
    <property type="match status" value="1"/>
</dbReference>